<dbReference type="STRING" id="29422.Lbru_2738"/>
<accession>A0A0W0S4G1</accession>
<name>A0A0W0S4G1_9GAMM</name>
<dbReference type="RefSeq" id="WP_058442717.1">
    <property type="nucleotide sequence ID" value="NZ_CAAAHU010000011.1"/>
</dbReference>
<gene>
    <name evidence="1" type="ORF">Lbru_2738</name>
</gene>
<dbReference type="PATRIC" id="fig|29422.6.peg.2905"/>
<proteinExistence type="predicted"/>
<sequence length="299" mass="34908">MSDYETIFNKQEKKWLAEQRVMRLTDNKEVQIYPMGAERYLSSVLFTKPKERYNIRADIEDKDVLIIPGHGNSSFLFAQADAKSITVYDKDPVTIAWMKAFKKYYNFREYDAQGKPFPSIGELLAALTCWYPPLLRLPSGKYSNFIFWAINPQSLRRSYLFYMLSLVRQAIRNTPQENFELNKNIQFHAGEINLLLMNSAQQTFDTAFVPYLLGVRNGIEKKEDIITFIKQLLKLVPHGHILVNPSRDTKEFHVIGKRYFVTTGYPHIQSIPELQIYAIDEDRNWFRTQGLAVFGTPRN</sequence>
<reference evidence="1 2" key="1">
    <citation type="submission" date="2015-11" db="EMBL/GenBank/DDBJ databases">
        <title>Genomic analysis of 38 Legionella species identifies large and diverse effector repertoires.</title>
        <authorList>
            <person name="Burstein D."/>
            <person name="Amaro F."/>
            <person name="Zusman T."/>
            <person name="Lifshitz Z."/>
            <person name="Cohen O."/>
            <person name="Gilbert J.A."/>
            <person name="Pupko T."/>
            <person name="Shuman H.A."/>
            <person name="Segal G."/>
        </authorList>
    </citation>
    <scope>NUCLEOTIDE SEQUENCE [LARGE SCALE GENOMIC DNA]</scope>
    <source>
        <strain evidence="1 2">ATCC 43878</strain>
    </source>
</reference>
<evidence type="ECO:0000313" key="2">
    <source>
        <dbReference type="Proteomes" id="UP000054742"/>
    </source>
</evidence>
<organism evidence="1 2">
    <name type="scientific">Legionella brunensis</name>
    <dbReference type="NCBI Taxonomy" id="29422"/>
    <lineage>
        <taxon>Bacteria</taxon>
        <taxon>Pseudomonadati</taxon>
        <taxon>Pseudomonadota</taxon>
        <taxon>Gammaproteobacteria</taxon>
        <taxon>Legionellales</taxon>
        <taxon>Legionellaceae</taxon>
        <taxon>Legionella</taxon>
    </lineage>
</organism>
<dbReference type="EMBL" id="LNXV01000034">
    <property type="protein sequence ID" value="KTC77845.1"/>
    <property type="molecule type" value="Genomic_DNA"/>
</dbReference>
<dbReference type="AlphaFoldDB" id="A0A0W0S4G1"/>
<dbReference type="Proteomes" id="UP000054742">
    <property type="component" value="Unassembled WGS sequence"/>
</dbReference>
<comment type="caution">
    <text evidence="1">The sequence shown here is derived from an EMBL/GenBank/DDBJ whole genome shotgun (WGS) entry which is preliminary data.</text>
</comment>
<evidence type="ECO:0000313" key="1">
    <source>
        <dbReference type="EMBL" id="KTC77845.1"/>
    </source>
</evidence>
<keyword evidence="2" id="KW-1185">Reference proteome</keyword>
<dbReference type="OrthoDB" id="5643756at2"/>
<protein>
    <submittedName>
        <fullName evidence="1">ABC transporter permease</fullName>
    </submittedName>
</protein>